<evidence type="ECO:0000256" key="11">
    <source>
        <dbReference type="SAM" id="Phobius"/>
    </source>
</evidence>
<dbReference type="AlphaFoldDB" id="A0A820KWT0"/>
<comment type="caution">
    <text evidence="13">The sequence shown here is derived from an EMBL/GenBank/DDBJ whole genome shotgun (WGS) entry which is preliminary data.</text>
</comment>
<keyword evidence="5 9" id="KW-0238">DNA-binding</keyword>
<name>A0A820KWT0_9BILA</name>
<gene>
    <name evidence="13" type="ORF">UJA718_LOCUS15307</name>
</gene>
<dbReference type="PROSITE" id="PS50118">
    <property type="entry name" value="HMG_BOX_2"/>
    <property type="match status" value="1"/>
</dbReference>
<evidence type="ECO:0000256" key="10">
    <source>
        <dbReference type="SAM" id="MobiDB-lite"/>
    </source>
</evidence>
<feature type="transmembrane region" description="Helical" evidence="11">
    <location>
        <begin position="1020"/>
        <end position="1038"/>
    </location>
</feature>
<comment type="similarity">
    <text evidence="2">Belongs to the TCF/LEF family.</text>
</comment>
<evidence type="ECO:0000256" key="5">
    <source>
        <dbReference type="ARBA" id="ARBA00023125"/>
    </source>
</evidence>
<dbReference type="SMART" id="SM00398">
    <property type="entry name" value="HMG"/>
    <property type="match status" value="1"/>
</dbReference>
<dbReference type="GO" id="GO:1990907">
    <property type="term" value="C:beta-catenin-TCF complex"/>
    <property type="evidence" value="ECO:0007669"/>
    <property type="project" value="TreeGrafter"/>
</dbReference>
<dbReference type="GO" id="GO:0000981">
    <property type="term" value="F:DNA-binding transcription factor activity, RNA polymerase II-specific"/>
    <property type="evidence" value="ECO:0007669"/>
    <property type="project" value="TreeGrafter"/>
</dbReference>
<keyword evidence="14" id="KW-1185">Reference proteome</keyword>
<evidence type="ECO:0000313" key="13">
    <source>
        <dbReference type="EMBL" id="CAF4343502.1"/>
    </source>
</evidence>
<keyword evidence="4" id="KW-0805">Transcription regulation</keyword>
<feature type="compositionally biased region" description="Basic residues" evidence="10">
    <location>
        <begin position="328"/>
        <end position="340"/>
    </location>
</feature>
<dbReference type="Proteomes" id="UP000663873">
    <property type="component" value="Unassembled WGS sequence"/>
</dbReference>
<keyword evidence="7" id="KW-0804">Transcription</keyword>
<evidence type="ECO:0000256" key="6">
    <source>
        <dbReference type="ARBA" id="ARBA00023159"/>
    </source>
</evidence>
<keyword evidence="3" id="KW-0879">Wnt signaling pathway</keyword>
<dbReference type="GO" id="GO:0060070">
    <property type="term" value="P:canonical Wnt signaling pathway"/>
    <property type="evidence" value="ECO:0007669"/>
    <property type="project" value="TreeGrafter"/>
</dbReference>
<dbReference type="SMART" id="SM01366">
    <property type="entry name" value="c-clamp"/>
    <property type="match status" value="1"/>
</dbReference>
<reference evidence="13" key="1">
    <citation type="submission" date="2021-02" db="EMBL/GenBank/DDBJ databases">
        <authorList>
            <person name="Nowell W R."/>
        </authorList>
    </citation>
    <scope>NUCLEOTIDE SEQUENCE</scope>
</reference>
<accession>A0A820KWT0</accession>
<dbReference type="InterPro" id="IPR036910">
    <property type="entry name" value="HMG_box_dom_sf"/>
</dbReference>
<evidence type="ECO:0000256" key="8">
    <source>
        <dbReference type="ARBA" id="ARBA00023242"/>
    </source>
</evidence>
<dbReference type="Gene3D" id="1.10.30.10">
    <property type="entry name" value="High mobility group box domain"/>
    <property type="match status" value="1"/>
</dbReference>
<keyword evidence="11" id="KW-1133">Transmembrane helix</keyword>
<evidence type="ECO:0000256" key="1">
    <source>
        <dbReference type="ARBA" id="ARBA00004123"/>
    </source>
</evidence>
<dbReference type="InterPro" id="IPR009071">
    <property type="entry name" value="HMG_box_dom"/>
</dbReference>
<sequence length="1039" mass="118870">MPTNIFISNTTDLTLDLSIKTSLKRSMSSIKATTVDNVSPSLTTSDPGGGNNSIIDNDEVKIFECETHEEDVDIDDDGTDNGRLSPVIKEEESSPQQASSTNLTDRLNSEQQFHSFFPYFISPYYHPSNGSQSLDKLASLESLSKFMSPPPAHISNSNLSLDQNTGMHNSIYPLPSPASFQSPYSEHWRPHMFPFVFPPNYPLPQSSSSHSASPTQKRSTNIRRIMEDNSQQQQQQPKQSLFHEDHKQKRSHIKKPLNAFMLFMKEQRAQVVQECTLRESAAINQILGRKWHELDRNVQQKYYDMARDERIRHMQLYPGWSARDNYGARKKRGNKGKKREKNQGENGECLNQKKCRARFGLDQQANWCKHCKRKKKCLRYTENETTSIGVSSWSEEDDTDNIDDSNDCHAVDIDHSDELAVSSCQIYGSLHFRMFHERLDQPQSLLWCKKSGDYVVYENEWIQILITVTDFPSWNRKYKMIFKHHNTVLCTIDSSQNICNHETIEIKTWSLITQIVYPMAFLRIIIVRYGNEPYYDIILHQRNTTIFPQSKGLCIHGSTHCEIDPLAMKSIRHRNQLEVVNPTDEQLMVHEKAEEICNHYHNSVRRMMRKLGLSFISQTTKDKLIISCINDLESTGNKQFAKSVLQLFLFETVNNFNMNKDQTNNDLEKINYILEETLRTVDDFTVENFPADESQSDAMLDINISVKTSNATSLKSAKTNNTFISVPNFKNDDNYVGICHVYGDPHVIPFAQQSNATQDQYWCKISGEHRVIKNDYVEMIAFVQEQTWLIDKFIIKLLQSNGSIICTVTDNEQYCNNSEIRITRPSLTQMDILYTTSRLYISIVSHQYDVQWYDISVRMPYALIHRSSGLCILPSAMSCDIENSIEQENIENSLSKLICEQYLMAAIDASISLGLADDPERHKNALIACIHDYQTTNNKHSGVSIVDMIIKNAINQQQLDDMQFELKTISSTNAIDNALINASIQIDSITTTTTQIPNTTLISTTSLTTTSSSSIAIKSAYVILICILLSFFIELSVVF</sequence>
<dbReference type="PANTHER" id="PTHR10373">
    <property type="entry name" value="TRANSCRIPTION FACTOR 7 FAMILY MEMBER"/>
    <property type="match status" value="1"/>
</dbReference>
<feature type="region of interest" description="Disordered" evidence="10">
    <location>
        <begin position="325"/>
        <end position="345"/>
    </location>
</feature>
<dbReference type="CDD" id="cd21996">
    <property type="entry name" value="HMG-box_TCF7-like"/>
    <property type="match status" value="1"/>
</dbReference>
<dbReference type="Pfam" id="PF00505">
    <property type="entry name" value="HMG_box"/>
    <property type="match status" value="1"/>
</dbReference>
<keyword evidence="8 9" id="KW-0539">Nucleus</keyword>
<organism evidence="13 14">
    <name type="scientific">Rotaria socialis</name>
    <dbReference type="NCBI Taxonomy" id="392032"/>
    <lineage>
        <taxon>Eukaryota</taxon>
        <taxon>Metazoa</taxon>
        <taxon>Spiralia</taxon>
        <taxon>Gnathifera</taxon>
        <taxon>Rotifera</taxon>
        <taxon>Eurotatoria</taxon>
        <taxon>Bdelloidea</taxon>
        <taxon>Philodinida</taxon>
        <taxon>Philodinidae</taxon>
        <taxon>Rotaria</taxon>
    </lineage>
</organism>
<protein>
    <recommendedName>
        <fullName evidence="12">HMG box domain-containing protein</fullName>
    </recommendedName>
</protein>
<evidence type="ECO:0000256" key="9">
    <source>
        <dbReference type="PROSITE-ProRule" id="PRU00267"/>
    </source>
</evidence>
<dbReference type="GO" id="GO:0000978">
    <property type="term" value="F:RNA polymerase II cis-regulatory region sequence-specific DNA binding"/>
    <property type="evidence" value="ECO:0007669"/>
    <property type="project" value="TreeGrafter"/>
</dbReference>
<dbReference type="PANTHER" id="PTHR10373:SF38">
    <property type="entry name" value="PROTEIN PANGOLIN, ISOFORM J"/>
    <property type="match status" value="1"/>
</dbReference>
<evidence type="ECO:0000259" key="12">
    <source>
        <dbReference type="PROSITE" id="PS50118"/>
    </source>
</evidence>
<feature type="compositionally biased region" description="Acidic residues" evidence="10">
    <location>
        <begin position="69"/>
        <end position="79"/>
    </location>
</feature>
<feature type="domain" description="HMG box" evidence="12">
    <location>
        <begin position="253"/>
        <end position="321"/>
    </location>
</feature>
<feature type="region of interest" description="Disordered" evidence="10">
    <location>
        <begin position="228"/>
        <end position="251"/>
    </location>
</feature>
<dbReference type="FunFam" id="1.10.30.10:FF:000001">
    <property type="entry name" value="transcription factor 7 isoform X2"/>
    <property type="match status" value="1"/>
</dbReference>
<evidence type="ECO:0000313" key="14">
    <source>
        <dbReference type="Proteomes" id="UP000663873"/>
    </source>
</evidence>
<keyword evidence="11" id="KW-0812">Transmembrane</keyword>
<feature type="region of interest" description="Disordered" evidence="10">
    <location>
        <begin position="69"/>
        <end position="104"/>
    </location>
</feature>
<evidence type="ECO:0000256" key="4">
    <source>
        <dbReference type="ARBA" id="ARBA00023015"/>
    </source>
</evidence>
<comment type="subcellular location">
    <subcellularLocation>
        <location evidence="1">Nucleus</location>
    </subcellularLocation>
</comment>
<feature type="DNA-binding region" description="HMG box" evidence="9">
    <location>
        <begin position="253"/>
        <end position="321"/>
    </location>
</feature>
<evidence type="ECO:0000256" key="7">
    <source>
        <dbReference type="ARBA" id="ARBA00023163"/>
    </source>
</evidence>
<dbReference type="EMBL" id="CAJOBP010002249">
    <property type="protein sequence ID" value="CAF4343502.1"/>
    <property type="molecule type" value="Genomic_DNA"/>
</dbReference>
<evidence type="ECO:0000256" key="2">
    <source>
        <dbReference type="ARBA" id="ARBA00006569"/>
    </source>
</evidence>
<evidence type="ECO:0000256" key="3">
    <source>
        <dbReference type="ARBA" id="ARBA00022687"/>
    </source>
</evidence>
<proteinExistence type="inferred from homology"/>
<dbReference type="GO" id="GO:0000785">
    <property type="term" value="C:chromatin"/>
    <property type="evidence" value="ECO:0007669"/>
    <property type="project" value="TreeGrafter"/>
</dbReference>
<dbReference type="SUPFAM" id="SSF47095">
    <property type="entry name" value="HMG-box"/>
    <property type="match status" value="1"/>
</dbReference>
<keyword evidence="11" id="KW-0472">Membrane</keyword>
<keyword evidence="6" id="KW-0010">Activator</keyword>
<feature type="compositionally biased region" description="Polar residues" evidence="10">
    <location>
        <begin position="94"/>
        <end position="104"/>
    </location>
</feature>
<dbReference type="InterPro" id="IPR024940">
    <property type="entry name" value="TCF/LEF"/>
</dbReference>